<feature type="chain" id="PRO_5047347768" evidence="4">
    <location>
        <begin position="22"/>
        <end position="412"/>
    </location>
</feature>
<name>A0ABX2VBW6_9BACL</name>
<dbReference type="PROSITE" id="PS51257">
    <property type="entry name" value="PROKAR_LIPOPROTEIN"/>
    <property type="match status" value="1"/>
</dbReference>
<comment type="caution">
    <text evidence="5">The sequence shown here is derived from an EMBL/GenBank/DDBJ whole genome shotgun (WGS) entry which is preliminary data.</text>
</comment>
<evidence type="ECO:0000256" key="4">
    <source>
        <dbReference type="SAM" id="SignalP"/>
    </source>
</evidence>
<dbReference type="Proteomes" id="UP000078447">
    <property type="component" value="Unassembled WGS sequence"/>
</dbReference>
<dbReference type="InterPro" id="IPR006059">
    <property type="entry name" value="SBP"/>
</dbReference>
<dbReference type="Pfam" id="PF01547">
    <property type="entry name" value="SBP_bac_1"/>
    <property type="match status" value="1"/>
</dbReference>
<feature type="signal peptide" evidence="4">
    <location>
        <begin position="1"/>
        <end position="21"/>
    </location>
</feature>
<keyword evidence="2" id="KW-0813">Transport</keyword>
<dbReference type="CDD" id="cd14747">
    <property type="entry name" value="PBP2_MalE"/>
    <property type="match status" value="1"/>
</dbReference>
<dbReference type="PANTHER" id="PTHR30061">
    <property type="entry name" value="MALTOSE-BINDING PERIPLASMIC PROTEIN"/>
    <property type="match status" value="1"/>
</dbReference>
<evidence type="ECO:0000256" key="1">
    <source>
        <dbReference type="ARBA" id="ARBA00008520"/>
    </source>
</evidence>
<accession>A0ABX2VBW6</accession>
<keyword evidence="6" id="KW-1185">Reference proteome</keyword>
<dbReference type="RefSeq" id="WP_028106544.1">
    <property type="nucleotide sequence ID" value="NZ_LVVL01000001.1"/>
</dbReference>
<protein>
    <submittedName>
        <fullName evidence="5">ABC transporter substrate-binding protein</fullName>
    </submittedName>
</protein>
<evidence type="ECO:0000256" key="2">
    <source>
        <dbReference type="ARBA" id="ARBA00022448"/>
    </source>
</evidence>
<dbReference type="SUPFAM" id="SSF53850">
    <property type="entry name" value="Periplasmic binding protein-like II"/>
    <property type="match status" value="1"/>
</dbReference>
<sequence length="412" mass="46358">MMKKVGIAVAVSTLALSGMLAGCSSGSEEDEKTLTVWAMGEEGKALPKLVKEYEQANKGVTVKVQAIPWDTAHDKLLTAVASKNGPDVVQMGTSWMPEFVEAGALADMKDYVKKYPELAEDKFYKGSFDTVNLKGSVYGTPWYTDTRVLYYRKDTLEKAGYKEAPKTWEELEAVSAKLSERKGDDMYGITLDTNDQMLSFMFARQNGSELLTDENKPLFNQPEFVESADYLSNYFKEGYAPIDFGMDIVQAFGAKEPNVPMFISGPWMINIINEQMPGIEKQWGTAVLPAKENNISFLGGANLSIFESSKKKDQAAKFISYMSQPETQTKWMEMTKSLPSTKEAWKNETLQNDEKLKTFGEQMENAQPMPLISSWEKVSQTYLQSFEKMYRGKAKVEDEVNVFQKKAETILK</sequence>
<evidence type="ECO:0000313" key="5">
    <source>
        <dbReference type="EMBL" id="OAN15746.1"/>
    </source>
</evidence>
<reference evidence="5 6" key="1">
    <citation type="submission" date="2016-03" db="EMBL/GenBank/DDBJ databases">
        <authorList>
            <person name="Cho S.-Y."/>
            <person name="Lim S."/>
            <person name="Kim H."/>
            <person name="Soh E.H."/>
            <person name="Moon J.S."/>
        </authorList>
    </citation>
    <scope>NUCLEOTIDE SEQUENCE [LARGE SCALE GENOMIC DNA]</scope>
    <source>
        <strain evidence="5 6">KCTC 3810</strain>
    </source>
</reference>
<organism evidence="5 6">
    <name type="scientific">Exiguobacterium undae</name>
    <dbReference type="NCBI Taxonomy" id="169177"/>
    <lineage>
        <taxon>Bacteria</taxon>
        <taxon>Bacillati</taxon>
        <taxon>Bacillota</taxon>
        <taxon>Bacilli</taxon>
        <taxon>Bacillales</taxon>
        <taxon>Bacillales Family XII. Incertae Sedis</taxon>
        <taxon>Exiguobacterium</taxon>
    </lineage>
</organism>
<comment type="similarity">
    <text evidence="1">Belongs to the bacterial solute-binding protein 1 family.</text>
</comment>
<proteinExistence type="inferred from homology"/>
<keyword evidence="3 4" id="KW-0732">Signal</keyword>
<evidence type="ECO:0000313" key="6">
    <source>
        <dbReference type="Proteomes" id="UP000078447"/>
    </source>
</evidence>
<gene>
    <name evidence="5" type="ORF">A3783_07385</name>
</gene>
<dbReference type="EMBL" id="LVVL01000001">
    <property type="protein sequence ID" value="OAN15746.1"/>
    <property type="molecule type" value="Genomic_DNA"/>
</dbReference>
<dbReference type="Gene3D" id="3.40.190.10">
    <property type="entry name" value="Periplasmic binding protein-like II"/>
    <property type="match status" value="2"/>
</dbReference>
<dbReference type="PANTHER" id="PTHR30061:SF50">
    <property type="entry name" value="MALTOSE_MALTODEXTRIN-BINDING PERIPLASMIC PROTEIN"/>
    <property type="match status" value="1"/>
</dbReference>
<evidence type="ECO:0000256" key="3">
    <source>
        <dbReference type="ARBA" id="ARBA00022729"/>
    </source>
</evidence>